<feature type="signal peptide" evidence="3">
    <location>
        <begin position="1"/>
        <end position="17"/>
    </location>
</feature>
<dbReference type="GO" id="GO:0005615">
    <property type="term" value="C:extracellular space"/>
    <property type="evidence" value="ECO:0007669"/>
    <property type="project" value="TreeGrafter"/>
</dbReference>
<dbReference type="PRINTS" id="PR00947">
    <property type="entry name" value="CUTICLE"/>
</dbReference>
<evidence type="ECO:0000256" key="1">
    <source>
        <dbReference type="ARBA" id="ARBA00022460"/>
    </source>
</evidence>
<dbReference type="InterPro" id="IPR051217">
    <property type="entry name" value="Insect_Cuticle_Struc_Prot"/>
</dbReference>
<dbReference type="GO" id="GO:0031012">
    <property type="term" value="C:extracellular matrix"/>
    <property type="evidence" value="ECO:0007669"/>
    <property type="project" value="TreeGrafter"/>
</dbReference>
<proteinExistence type="predicted"/>
<keyword evidence="5" id="KW-1185">Reference proteome</keyword>
<dbReference type="PROSITE" id="PS51155">
    <property type="entry name" value="CHIT_BIND_RR_2"/>
    <property type="match status" value="1"/>
</dbReference>
<sequence>MLKTVSFLCALLACGNAVVLSGYNGHGLSYSDYADLADGYIESAGYKVLPTVAVPVHSVSAAPLHLDASLDHGYKHVEQEHDYYSHPRYTFNYGVHDPHTGDVKTQHEVRDGDVVHGSYSVNEPDGSVRIVEYTADDHNGFNAVVKKVGPAIHPKPVPIIKYVSPAHYNTYDYEKHY</sequence>
<organism evidence="4 5">
    <name type="scientific">Lasius platythorax</name>
    <dbReference type="NCBI Taxonomy" id="488582"/>
    <lineage>
        <taxon>Eukaryota</taxon>
        <taxon>Metazoa</taxon>
        <taxon>Ecdysozoa</taxon>
        <taxon>Arthropoda</taxon>
        <taxon>Hexapoda</taxon>
        <taxon>Insecta</taxon>
        <taxon>Pterygota</taxon>
        <taxon>Neoptera</taxon>
        <taxon>Endopterygota</taxon>
        <taxon>Hymenoptera</taxon>
        <taxon>Apocrita</taxon>
        <taxon>Aculeata</taxon>
        <taxon>Formicoidea</taxon>
        <taxon>Formicidae</taxon>
        <taxon>Formicinae</taxon>
        <taxon>Lasius</taxon>
        <taxon>Lasius</taxon>
    </lineage>
</organism>
<evidence type="ECO:0000313" key="4">
    <source>
        <dbReference type="EMBL" id="CAL1685398.1"/>
    </source>
</evidence>
<feature type="chain" id="PRO_5043550774" evidence="3">
    <location>
        <begin position="18"/>
        <end position="177"/>
    </location>
</feature>
<dbReference type="PROSITE" id="PS00233">
    <property type="entry name" value="CHIT_BIND_RR_1"/>
    <property type="match status" value="1"/>
</dbReference>
<dbReference type="GO" id="GO:0042302">
    <property type="term" value="F:structural constituent of cuticle"/>
    <property type="evidence" value="ECO:0007669"/>
    <property type="project" value="UniProtKB-UniRule"/>
</dbReference>
<dbReference type="InterPro" id="IPR000618">
    <property type="entry name" value="Insect_cuticle"/>
</dbReference>
<dbReference type="AlphaFoldDB" id="A0AAV2P0E0"/>
<dbReference type="EMBL" id="OZ034829">
    <property type="protein sequence ID" value="CAL1685398.1"/>
    <property type="molecule type" value="Genomic_DNA"/>
</dbReference>
<dbReference type="PANTHER" id="PTHR12236:SF80">
    <property type="entry name" value="CUTICULAR PROTEIN 62BC, ISOFORM A"/>
    <property type="match status" value="1"/>
</dbReference>
<accession>A0AAV2P0E0</accession>
<gene>
    <name evidence="4" type="ORF">LPLAT_LOCUS10905</name>
</gene>
<dbReference type="InterPro" id="IPR031311">
    <property type="entry name" value="CHIT_BIND_RR_consensus"/>
</dbReference>
<keyword evidence="1 2" id="KW-0193">Cuticle</keyword>
<dbReference type="PANTHER" id="PTHR12236">
    <property type="entry name" value="STRUCTURAL CONTITUENT OF CUTICLE"/>
    <property type="match status" value="1"/>
</dbReference>
<reference evidence="4" key="1">
    <citation type="submission" date="2024-04" db="EMBL/GenBank/DDBJ databases">
        <authorList>
            <consortium name="Molecular Ecology Group"/>
        </authorList>
    </citation>
    <scope>NUCLEOTIDE SEQUENCE</scope>
</reference>
<evidence type="ECO:0000256" key="2">
    <source>
        <dbReference type="PROSITE-ProRule" id="PRU00497"/>
    </source>
</evidence>
<dbReference type="Pfam" id="PF00379">
    <property type="entry name" value="Chitin_bind_4"/>
    <property type="match status" value="1"/>
</dbReference>
<evidence type="ECO:0000313" key="5">
    <source>
        <dbReference type="Proteomes" id="UP001497644"/>
    </source>
</evidence>
<keyword evidence="3" id="KW-0732">Signal</keyword>
<protein>
    <submittedName>
        <fullName evidence="4">Uncharacterized protein</fullName>
    </submittedName>
</protein>
<name>A0AAV2P0E0_9HYME</name>
<dbReference type="Proteomes" id="UP001497644">
    <property type="component" value="Chromosome 6"/>
</dbReference>
<evidence type="ECO:0000256" key="3">
    <source>
        <dbReference type="SAM" id="SignalP"/>
    </source>
</evidence>